<reference evidence="2 3" key="1">
    <citation type="submission" date="2019-01" db="EMBL/GenBank/DDBJ databases">
        <title>Nuclear Genome Assembly of the Microalgal Biofuel strain Nannochloropsis salina CCMP1776.</title>
        <authorList>
            <person name="Hovde B."/>
        </authorList>
    </citation>
    <scope>NUCLEOTIDE SEQUENCE [LARGE SCALE GENOMIC DNA]</scope>
    <source>
        <strain evidence="2 3">CCMP1776</strain>
    </source>
</reference>
<evidence type="ECO:0000313" key="3">
    <source>
        <dbReference type="Proteomes" id="UP000355283"/>
    </source>
</evidence>
<name>A0A4D9D602_9STRA</name>
<keyword evidence="3" id="KW-1185">Reference proteome</keyword>
<protein>
    <submittedName>
        <fullName evidence="2">Uncharacterized protein</fullName>
    </submittedName>
</protein>
<gene>
    <name evidence="2" type="ORF">NSK_003310</name>
</gene>
<evidence type="ECO:0000313" key="2">
    <source>
        <dbReference type="EMBL" id="TFJ85413.1"/>
    </source>
</evidence>
<proteinExistence type="predicted"/>
<evidence type="ECO:0000256" key="1">
    <source>
        <dbReference type="SAM" id="MobiDB-lite"/>
    </source>
</evidence>
<feature type="region of interest" description="Disordered" evidence="1">
    <location>
        <begin position="1"/>
        <end position="30"/>
    </location>
</feature>
<accession>A0A4D9D602</accession>
<feature type="compositionally biased region" description="Basic and acidic residues" evidence="1">
    <location>
        <begin position="20"/>
        <end position="30"/>
    </location>
</feature>
<dbReference type="EMBL" id="SDOX01000013">
    <property type="protein sequence ID" value="TFJ85413.1"/>
    <property type="molecule type" value="Genomic_DNA"/>
</dbReference>
<dbReference type="AlphaFoldDB" id="A0A4D9D602"/>
<feature type="compositionally biased region" description="Gly residues" evidence="1">
    <location>
        <begin position="1"/>
        <end position="15"/>
    </location>
</feature>
<organism evidence="2 3">
    <name type="scientific">Nannochloropsis salina CCMP1776</name>
    <dbReference type="NCBI Taxonomy" id="1027361"/>
    <lineage>
        <taxon>Eukaryota</taxon>
        <taxon>Sar</taxon>
        <taxon>Stramenopiles</taxon>
        <taxon>Ochrophyta</taxon>
        <taxon>Eustigmatophyceae</taxon>
        <taxon>Eustigmatales</taxon>
        <taxon>Monodopsidaceae</taxon>
        <taxon>Microchloropsis</taxon>
        <taxon>Microchloropsis salina</taxon>
    </lineage>
</organism>
<dbReference type="Proteomes" id="UP000355283">
    <property type="component" value="Unassembled WGS sequence"/>
</dbReference>
<comment type="caution">
    <text evidence="2">The sequence shown here is derived from an EMBL/GenBank/DDBJ whole genome shotgun (WGS) entry which is preliminary data.</text>
</comment>
<sequence length="209" mass="21907">MVAPGAGGGGDGGAAAGAAEEEKQEEKDAFDVKLVSFEDKSKIKVIKEAPPTAAGWMPVAAPLLLYSSARARSRNTGLWLSDSPGPATPVTQAAGALTASLSGPSVAQAAGALGTRRYARDAQGSGKRPCGGCCCCSCCGRRAGFWDFFTPAFLPPRGAPSPGSSLCFPFSSFKAGYHVSWDRVDLIWSRTKMDFRRERRALRTSAKGR</sequence>